<comment type="similarity">
    <text evidence="1">Belongs to the RdRP family.</text>
</comment>
<accession>A0A9P8LA22</accession>
<feature type="compositionally biased region" description="Basic and acidic residues" evidence="2">
    <location>
        <begin position="209"/>
        <end position="230"/>
    </location>
</feature>
<feature type="compositionally biased region" description="Pro residues" evidence="2">
    <location>
        <begin position="240"/>
        <end position="249"/>
    </location>
</feature>
<dbReference type="GO" id="GO:0003723">
    <property type="term" value="F:RNA binding"/>
    <property type="evidence" value="ECO:0007669"/>
    <property type="project" value="UniProtKB-KW"/>
</dbReference>
<dbReference type="PANTHER" id="PTHR23079">
    <property type="entry name" value="RNA-DEPENDENT RNA POLYMERASE"/>
    <property type="match status" value="1"/>
</dbReference>
<dbReference type="GO" id="GO:0003968">
    <property type="term" value="F:RNA-directed RNA polymerase activity"/>
    <property type="evidence" value="ECO:0007669"/>
    <property type="project" value="UniProtKB-KW"/>
</dbReference>
<evidence type="ECO:0000256" key="2">
    <source>
        <dbReference type="SAM" id="MobiDB-lite"/>
    </source>
</evidence>
<feature type="region of interest" description="Disordered" evidence="2">
    <location>
        <begin position="194"/>
        <end position="335"/>
    </location>
</feature>
<gene>
    <name evidence="4" type="ORF">GP486_004968</name>
</gene>
<evidence type="ECO:0000313" key="4">
    <source>
        <dbReference type="EMBL" id="KAH0558372.1"/>
    </source>
</evidence>
<evidence type="ECO:0000256" key="1">
    <source>
        <dbReference type="RuleBase" id="RU363098"/>
    </source>
</evidence>
<keyword evidence="1" id="KW-0694">RNA-binding</keyword>
<dbReference type="EC" id="2.7.7.48" evidence="1"/>
<feature type="region of interest" description="Disordered" evidence="2">
    <location>
        <begin position="80"/>
        <end position="104"/>
    </location>
</feature>
<reference evidence="4" key="1">
    <citation type="submission" date="2021-03" db="EMBL/GenBank/DDBJ databases">
        <title>Comparative genomics and phylogenomic investigation of the class Geoglossomycetes provide insights into ecological specialization and systematics.</title>
        <authorList>
            <person name="Melie T."/>
            <person name="Pirro S."/>
            <person name="Miller A.N."/>
            <person name="Quandt A."/>
        </authorList>
    </citation>
    <scope>NUCLEOTIDE SEQUENCE</scope>
    <source>
        <strain evidence="4">CAQ_001_2017</strain>
    </source>
</reference>
<dbReference type="GO" id="GO:0031380">
    <property type="term" value="C:nuclear RNA-directed RNA polymerase complex"/>
    <property type="evidence" value="ECO:0007669"/>
    <property type="project" value="TreeGrafter"/>
</dbReference>
<sequence>MDTPTTPRRSDKELDGFVQALNSKWCLSLPARNSPSPKTDPQTDEKCFRYIRLLFFKDRLALDRVVQKFENDAENFAPLNGWVRKPNQDQDTPPKSSVASRDTFPKKADIPWSNHIYLTQRLLEVLQPEAETVRARLRSTPETIASRVYTTTMATTIRDGPATPGQADRGTILYQRKEPRSRGVTVATKQVKIDHYFSPTHSHNRRHSVGGDDRNGKRKSHLGERQGHDSENEEYFTPRESPPSPPSPQSPSEAYESRRRIKTRRIGVRPSFGETHDWAPVHVPPSPPEEVRETPISPILSRKRSSLDLAVTRHQKSPRPRPDERSHGPRKMNTHVTLESPSMPLCQLGDPEVPLFPPVPSADTSFRTNASTSFSTSIFSYAPSDGEVATSANTSFMSGFGDTSELPHGPTATDTSHNGGSGMALGAGDRTASFTEALNAFNRTEVSSTARGLEDRLFKYSPFGKSQSDPPSIVILKQCGIPMSELATNIPSVIGGYNDMWTWFQQVLQPRGKNLPERGNDKAWELADKKDFLEGVVNWLVKGNHEFLGREWKAFYLKMNKGKAKLGAEKDPTSKWSVYFFAVDGCDFVEGTNPPAKGEPVEIHSRMSLREMLEWYMPFEPNKDITCCKSFARLAFGSTLVFRPEEVIRIKDTFSNAGEGKVMNDGCARISRPAACAIAEKLCLDGSTPSVFQGRIAGAKGLWMVDPSRSPRSNTHGDRGYWIEITDSQWKFEGHPTDLHLPDDDRITFEVNAWSKPLRAASLNFQLLPILECQGVPRQIIEKYSRDDLESKVSGLMESLEDPVAFRKWIHDNGDSIEERVKNQGVQFQGGVPLSTSERISWFLESGFNVGGCAYLRELARSEVKKYCDSLKNKVHFEVGQSTYAYCVADPLGVLEEGEVHFGFSTTFKDPRSGFQDTLLHDIDVLVARLPALLPSDVQKVWVCWDSEFVADFKNAPLPEAKPLSEQLEYYGIKQDMLKLTSLPSNPDERTFQFIRHGFRVNLEESLLGICTNFHEKFCYHHGSIESPEAIALAVLLGLLVDREKQGYVFTDEEWQRFRSKISRPMLPRPAYREGDKSRQTEHIIDRVLFRVAYPIIEKVLEDFQGRFGDNPLWDSDLAKLWKQEGDAAGRDVRITDQEDGAARRDGRVLDQEDEAAGRNVKVRKVLSQLARDVDAVWDYWVARSKEDSDFPARVWQAHDRFQRILPMEVDHPLVDRWREDAMRNANSHWRLLRASAAYYRHHKGNLVWWLAGKELGQLKALASCEFHMVVKPIHASYIPDKSYVRRVRMSRVQGMDAEAESVMGDEEIEGETDDFGSSVFGYDDWLDEAL</sequence>
<evidence type="ECO:0000313" key="5">
    <source>
        <dbReference type="Proteomes" id="UP000750711"/>
    </source>
</evidence>
<dbReference type="Proteomes" id="UP000750711">
    <property type="component" value="Unassembled WGS sequence"/>
</dbReference>
<keyword evidence="1" id="KW-0548">Nucleotidyltransferase</keyword>
<comment type="catalytic activity">
    <reaction evidence="1">
        <text>RNA(n) + a ribonucleoside 5'-triphosphate = RNA(n+1) + diphosphate</text>
        <dbReference type="Rhea" id="RHEA:21248"/>
        <dbReference type="Rhea" id="RHEA-COMP:14527"/>
        <dbReference type="Rhea" id="RHEA-COMP:17342"/>
        <dbReference type="ChEBI" id="CHEBI:33019"/>
        <dbReference type="ChEBI" id="CHEBI:61557"/>
        <dbReference type="ChEBI" id="CHEBI:140395"/>
        <dbReference type="EC" id="2.7.7.48"/>
    </reaction>
</comment>
<name>A0A9P8LA22_9PEZI</name>
<dbReference type="Pfam" id="PF05183">
    <property type="entry name" value="RdRP"/>
    <property type="match status" value="1"/>
</dbReference>
<feature type="compositionally biased region" description="Polar residues" evidence="2">
    <location>
        <begin position="89"/>
        <end position="100"/>
    </location>
</feature>
<dbReference type="PANTHER" id="PTHR23079:SF14">
    <property type="entry name" value="RNA-DEPENDENT RNA POLYMERASE"/>
    <property type="match status" value="1"/>
</dbReference>
<dbReference type="InterPro" id="IPR057596">
    <property type="entry name" value="RDRP_core"/>
</dbReference>
<dbReference type="EMBL" id="JAGHQM010000867">
    <property type="protein sequence ID" value="KAH0558372.1"/>
    <property type="molecule type" value="Genomic_DNA"/>
</dbReference>
<protein>
    <recommendedName>
        <fullName evidence="1">RNA-dependent RNA polymerase</fullName>
        <ecNumber evidence="1">2.7.7.48</ecNumber>
    </recommendedName>
</protein>
<dbReference type="GO" id="GO:0030422">
    <property type="term" value="P:siRNA processing"/>
    <property type="evidence" value="ECO:0007669"/>
    <property type="project" value="TreeGrafter"/>
</dbReference>
<comment type="caution">
    <text evidence="4">The sequence shown here is derived from an EMBL/GenBank/DDBJ whole genome shotgun (WGS) entry which is preliminary data.</text>
</comment>
<keyword evidence="5" id="KW-1185">Reference proteome</keyword>
<dbReference type="InterPro" id="IPR007855">
    <property type="entry name" value="RDRP"/>
</dbReference>
<evidence type="ECO:0000259" key="3">
    <source>
        <dbReference type="Pfam" id="PF05183"/>
    </source>
</evidence>
<keyword evidence="1" id="KW-0808">Transferase</keyword>
<organism evidence="4 5">
    <name type="scientific">Trichoglossum hirsutum</name>
    <dbReference type="NCBI Taxonomy" id="265104"/>
    <lineage>
        <taxon>Eukaryota</taxon>
        <taxon>Fungi</taxon>
        <taxon>Dikarya</taxon>
        <taxon>Ascomycota</taxon>
        <taxon>Pezizomycotina</taxon>
        <taxon>Geoglossomycetes</taxon>
        <taxon>Geoglossales</taxon>
        <taxon>Geoglossaceae</taxon>
        <taxon>Trichoglossum</taxon>
    </lineage>
</organism>
<feature type="domain" description="RDRP core" evidence="3">
    <location>
        <begin position="522"/>
        <end position="941"/>
    </location>
</feature>
<proteinExistence type="inferred from homology"/>
<keyword evidence="1" id="KW-0696">RNA-directed RNA polymerase</keyword>